<gene>
    <name evidence="5" type="ORF">JI746_07720</name>
</gene>
<dbReference type="InterPro" id="IPR000843">
    <property type="entry name" value="HTH_LacI"/>
</dbReference>
<dbReference type="Pfam" id="PF13377">
    <property type="entry name" value="Peripla_BP_3"/>
    <property type="match status" value="1"/>
</dbReference>
<dbReference type="SUPFAM" id="SSF53822">
    <property type="entry name" value="Periplasmic binding protein-like I"/>
    <property type="match status" value="1"/>
</dbReference>
<dbReference type="Proteomes" id="UP000622707">
    <property type="component" value="Unassembled WGS sequence"/>
</dbReference>
<proteinExistence type="predicted"/>
<dbReference type="Gene3D" id="3.40.50.2300">
    <property type="match status" value="2"/>
</dbReference>
<keyword evidence="2 5" id="KW-0238">DNA-binding</keyword>
<dbReference type="RefSeq" id="WP_201688241.1">
    <property type="nucleotide sequence ID" value="NZ_JAEQND010000004.1"/>
</dbReference>
<sequence>MTISAARDAPTGGAGTLRAIAGHLGLSVSTVSRALSGHPAISARTREAVIAAATQVGYRFPAQGRGRVGGTRMVGVVVGALHNTFMTLLLQHLHDALQGAGYQVVLLIDPMTDPERLLAFRPLIESYLDGLIFATATLDSPIVGEVRRRGIPTVLVVRSVEDVGVDTVEVDNFRAGEEAVRHLLALGHRRLGFIMGPENTSTSRNRVAGALRALQQAGLDPGTAQLVWGEYTAEMGYSKAMALMAVPQPVTAVVAGNDTIALGVLEAARACGRAVPQELSVIGFDDMPLAGSPIVGLTSIRQPVEAMARTAARRLLDRMRPGQAISPASHDVLPIELIRRGTTGPARA</sequence>
<evidence type="ECO:0000256" key="2">
    <source>
        <dbReference type="ARBA" id="ARBA00023125"/>
    </source>
</evidence>
<keyword evidence="1" id="KW-0805">Transcription regulation</keyword>
<evidence type="ECO:0000259" key="4">
    <source>
        <dbReference type="PROSITE" id="PS50932"/>
    </source>
</evidence>
<evidence type="ECO:0000313" key="6">
    <source>
        <dbReference type="Proteomes" id="UP000622707"/>
    </source>
</evidence>
<keyword evidence="3" id="KW-0804">Transcription</keyword>
<dbReference type="CDD" id="cd06278">
    <property type="entry name" value="PBP1_LacI-like"/>
    <property type="match status" value="1"/>
</dbReference>
<protein>
    <submittedName>
        <fullName evidence="5">LacI family DNA-binding transcriptional regulator</fullName>
    </submittedName>
</protein>
<dbReference type="PANTHER" id="PTHR30146:SF138">
    <property type="entry name" value="TRANSCRIPTIONAL REGULATORY PROTEIN"/>
    <property type="match status" value="1"/>
</dbReference>
<dbReference type="PROSITE" id="PS50932">
    <property type="entry name" value="HTH_LACI_2"/>
    <property type="match status" value="1"/>
</dbReference>
<dbReference type="Gene3D" id="1.10.260.40">
    <property type="entry name" value="lambda repressor-like DNA-binding domains"/>
    <property type="match status" value="1"/>
</dbReference>
<reference evidence="5 6" key="1">
    <citation type="journal article" date="2017" name="Int. J. Syst. Evol. Microbiol.">
        <title>Ramlibacter alkalitolerans sp. nov., alkali-tolerant bacterium isolated from soil of ginseng.</title>
        <authorList>
            <person name="Lee D.H."/>
            <person name="Cha C.J."/>
        </authorList>
    </citation>
    <scope>NUCLEOTIDE SEQUENCE [LARGE SCALE GENOMIC DNA]</scope>
    <source>
        <strain evidence="5 6">KACC 19305</strain>
    </source>
</reference>
<name>A0ABS1JLD5_9BURK</name>
<comment type="caution">
    <text evidence="5">The sequence shown here is derived from an EMBL/GenBank/DDBJ whole genome shotgun (WGS) entry which is preliminary data.</text>
</comment>
<dbReference type="EMBL" id="JAEQND010000004">
    <property type="protein sequence ID" value="MBL0424991.1"/>
    <property type="molecule type" value="Genomic_DNA"/>
</dbReference>
<evidence type="ECO:0000256" key="1">
    <source>
        <dbReference type="ARBA" id="ARBA00023015"/>
    </source>
</evidence>
<dbReference type="SUPFAM" id="SSF47413">
    <property type="entry name" value="lambda repressor-like DNA-binding domains"/>
    <property type="match status" value="1"/>
</dbReference>
<evidence type="ECO:0000313" key="5">
    <source>
        <dbReference type="EMBL" id="MBL0424991.1"/>
    </source>
</evidence>
<accession>A0ABS1JLD5</accession>
<dbReference type="SMART" id="SM00354">
    <property type="entry name" value="HTH_LACI"/>
    <property type="match status" value="1"/>
</dbReference>
<dbReference type="InterPro" id="IPR046335">
    <property type="entry name" value="LacI/GalR-like_sensor"/>
</dbReference>
<evidence type="ECO:0000256" key="3">
    <source>
        <dbReference type="ARBA" id="ARBA00023163"/>
    </source>
</evidence>
<keyword evidence="6" id="KW-1185">Reference proteome</keyword>
<dbReference type="GO" id="GO:0003677">
    <property type="term" value="F:DNA binding"/>
    <property type="evidence" value="ECO:0007669"/>
    <property type="project" value="UniProtKB-KW"/>
</dbReference>
<organism evidence="5 6">
    <name type="scientific">Ramlibacter alkalitolerans</name>
    <dbReference type="NCBI Taxonomy" id="2039631"/>
    <lineage>
        <taxon>Bacteria</taxon>
        <taxon>Pseudomonadati</taxon>
        <taxon>Pseudomonadota</taxon>
        <taxon>Betaproteobacteria</taxon>
        <taxon>Burkholderiales</taxon>
        <taxon>Comamonadaceae</taxon>
        <taxon>Ramlibacter</taxon>
    </lineage>
</organism>
<dbReference type="InterPro" id="IPR010982">
    <property type="entry name" value="Lambda_DNA-bd_dom_sf"/>
</dbReference>
<dbReference type="CDD" id="cd01392">
    <property type="entry name" value="HTH_LacI"/>
    <property type="match status" value="1"/>
</dbReference>
<dbReference type="PANTHER" id="PTHR30146">
    <property type="entry name" value="LACI-RELATED TRANSCRIPTIONAL REPRESSOR"/>
    <property type="match status" value="1"/>
</dbReference>
<dbReference type="Pfam" id="PF00356">
    <property type="entry name" value="LacI"/>
    <property type="match status" value="1"/>
</dbReference>
<feature type="domain" description="HTH lacI-type" evidence="4">
    <location>
        <begin position="16"/>
        <end position="69"/>
    </location>
</feature>
<dbReference type="InterPro" id="IPR028082">
    <property type="entry name" value="Peripla_BP_I"/>
</dbReference>